<protein>
    <recommendedName>
        <fullName evidence="4">50S ribosomal protein L24</fullName>
    </recommendedName>
</protein>
<evidence type="ECO:0000313" key="3">
    <source>
        <dbReference type="Proteomes" id="UP000595917"/>
    </source>
</evidence>
<evidence type="ECO:0008006" key="4">
    <source>
        <dbReference type="Google" id="ProtNLM"/>
    </source>
</evidence>
<dbReference type="EMBL" id="CP067089">
    <property type="protein sequence ID" value="QQO10660.1"/>
    <property type="molecule type" value="Genomic_DNA"/>
</dbReference>
<dbReference type="KEGG" id="bhc:JFL75_07015"/>
<proteinExistence type="predicted"/>
<gene>
    <name evidence="2" type="ORF">JFL75_07015</name>
</gene>
<evidence type="ECO:0000313" key="2">
    <source>
        <dbReference type="EMBL" id="QQO10660.1"/>
    </source>
</evidence>
<evidence type="ECO:0000256" key="1">
    <source>
        <dbReference type="SAM" id="MobiDB-lite"/>
    </source>
</evidence>
<dbReference type="AlphaFoldDB" id="A0A7T7XQK1"/>
<feature type="compositionally biased region" description="Basic and acidic residues" evidence="1">
    <location>
        <begin position="9"/>
        <end position="19"/>
    </location>
</feature>
<reference evidence="2" key="1">
    <citation type="submission" date="2021-01" db="EMBL/GenBank/DDBJ databases">
        <title>Description of Breznakiella homolactica.</title>
        <authorList>
            <person name="Song Y."/>
            <person name="Brune A."/>
        </authorList>
    </citation>
    <scope>NUCLEOTIDE SEQUENCE</scope>
    <source>
        <strain evidence="2">RmG30</strain>
    </source>
</reference>
<accession>A0A7T7XQK1</accession>
<sequence length="59" mass="6514">MSKAHRGKGIRELPSRGRGECPVCKRSNIKVLYEQESGETKVKICKTCKAAIKHGTKSV</sequence>
<dbReference type="Proteomes" id="UP000595917">
    <property type="component" value="Chromosome"/>
</dbReference>
<keyword evidence="3" id="KW-1185">Reference proteome</keyword>
<dbReference type="RefSeq" id="WP_215627965.1">
    <property type="nucleotide sequence ID" value="NZ_CP067089.2"/>
</dbReference>
<feature type="region of interest" description="Disordered" evidence="1">
    <location>
        <begin position="1"/>
        <end position="20"/>
    </location>
</feature>
<organism evidence="2 3">
    <name type="scientific">Breznakiella homolactica</name>
    <dbReference type="NCBI Taxonomy" id="2798577"/>
    <lineage>
        <taxon>Bacteria</taxon>
        <taxon>Pseudomonadati</taxon>
        <taxon>Spirochaetota</taxon>
        <taxon>Spirochaetia</taxon>
        <taxon>Spirochaetales</taxon>
        <taxon>Breznakiellaceae</taxon>
        <taxon>Breznakiella</taxon>
    </lineage>
</organism>
<name>A0A7T7XQK1_9SPIR</name>